<feature type="compositionally biased region" description="Basic and acidic residues" evidence="12">
    <location>
        <begin position="816"/>
        <end position="827"/>
    </location>
</feature>
<evidence type="ECO:0000259" key="16">
    <source>
        <dbReference type="PROSITE" id="PS51416"/>
    </source>
</evidence>
<dbReference type="InterPro" id="IPR001199">
    <property type="entry name" value="Cyt_B5-like_heme/steroid-bd"/>
</dbReference>
<evidence type="ECO:0000256" key="12">
    <source>
        <dbReference type="SAM" id="MobiDB-lite"/>
    </source>
</evidence>
<dbReference type="FunFam" id="2.30.30.40:FF:000074">
    <property type="entry name" value="E3 ubiquitin-protein ligase HERC2 isoform X1"/>
    <property type="match status" value="1"/>
</dbReference>
<evidence type="ECO:0000256" key="10">
    <source>
        <dbReference type="PROSITE-ProRule" id="PRU00104"/>
    </source>
</evidence>
<dbReference type="Pfam" id="PF00632">
    <property type="entry name" value="HECT"/>
    <property type="match status" value="1"/>
</dbReference>
<dbReference type="InterPro" id="IPR009091">
    <property type="entry name" value="RCC1/BLIP-II"/>
</dbReference>
<dbReference type="SMART" id="SM00119">
    <property type="entry name" value="HECTc"/>
    <property type="match status" value="1"/>
</dbReference>
<dbReference type="FunFam" id="2.30.30.30:FF:000015">
    <property type="entry name" value="E3 ubiquitin-protein ligase HERC2"/>
    <property type="match status" value="1"/>
</dbReference>
<dbReference type="InterPro" id="IPR058923">
    <property type="entry name" value="RCC1-like_dom"/>
</dbReference>
<evidence type="ECO:0000256" key="11">
    <source>
        <dbReference type="PROSITE-ProRule" id="PRU00235"/>
    </source>
</evidence>
<comment type="subcellular location">
    <subcellularLocation>
        <location evidence="2">Cytoplasm</location>
    </subcellularLocation>
</comment>
<feature type="repeat" description="RCC1" evidence="11">
    <location>
        <begin position="2108"/>
        <end position="2159"/>
    </location>
</feature>
<evidence type="ECO:0000256" key="7">
    <source>
        <dbReference type="ARBA" id="ARBA00022679"/>
    </source>
</evidence>
<dbReference type="Gene3D" id="3.30.2410.10">
    <property type="entry name" value="Hect, E3 ligase catalytic domain"/>
    <property type="match status" value="1"/>
</dbReference>
<feature type="domain" description="MIB/HERC2" evidence="16">
    <location>
        <begin position="1087"/>
        <end position="1160"/>
    </location>
</feature>
<dbReference type="PANTHER" id="PTHR22872:SF2">
    <property type="entry name" value="INHIBITOR OF BRUTON TYROSINE KINASE"/>
    <property type="match status" value="1"/>
</dbReference>
<dbReference type="Gene3D" id="3.90.1750.10">
    <property type="entry name" value="Hect, E3 ligase catalytic domains"/>
    <property type="match status" value="1"/>
</dbReference>
<dbReference type="InterPro" id="IPR036400">
    <property type="entry name" value="Cyt_B5-like_heme/steroid_sf"/>
</dbReference>
<dbReference type="PROSITE" id="PS51416">
    <property type="entry name" value="MIB_HERC2"/>
    <property type="match status" value="1"/>
</dbReference>
<dbReference type="Gene3D" id="3.10.120.10">
    <property type="entry name" value="Cytochrome b5-like heme/steroid binding domain"/>
    <property type="match status" value="1"/>
</dbReference>
<dbReference type="InterPro" id="IPR010606">
    <property type="entry name" value="Mib_Herc2"/>
</dbReference>
<evidence type="ECO:0000256" key="2">
    <source>
        <dbReference type="ARBA" id="ARBA00004496"/>
    </source>
</evidence>
<dbReference type="GO" id="GO:0009966">
    <property type="term" value="P:regulation of signal transduction"/>
    <property type="evidence" value="ECO:0007669"/>
    <property type="project" value="UniProtKB-ARBA"/>
</dbReference>
<feature type="repeat" description="RCC1" evidence="11">
    <location>
        <begin position="2214"/>
        <end position="2265"/>
    </location>
</feature>
<feature type="domain" description="DOC" evidence="15">
    <location>
        <begin position="1907"/>
        <end position="2085"/>
    </location>
</feature>
<evidence type="ECO:0000313" key="17">
    <source>
        <dbReference type="EMBL" id="NBJ59726.1"/>
    </source>
</evidence>
<feature type="repeat" description="RCC1" evidence="11">
    <location>
        <begin position="2372"/>
        <end position="2423"/>
    </location>
</feature>
<name>A0A6B2EBN7_9DIPT</name>
<sequence>MRLSGMACGAAYSIVWCHSSMLGLPMRIPFVVDLAEHTFRLLDQLLGIVMGAATSSELRYPPNQESECIAVACLNLLRLQLNAVIVNNVTPKSVGLGEGSRLLNSLKTRILSLAGGPVILKTIQDSAQSTLQIGWSVLLPTASERAQTLTSLLPSGVDNNISTAGHRFMTDLLVGSLMAEGGLQTALNQVINCEPEDTSSSHNLPLLHLIKQLLRNNSALTQARLNQLFLGQYSKATEENPISFTEHPSPSLDLLHRFQRLLLSRIHRSRLEDIQGAEGLLGKYLYNVVKFCLTTIHKAYEVAMQKSDGVADVLKADISDTLLYELLIGLVLIHKDCPLILTSFEWIKVFTPLLTALDDLNRVICENEIQDADDMGWPAILCRGAQKQPSVPAPEESHVIRKTDLENHNLSGGQWIVINGNVYNIDGYECENPSTSDYLRQGVGKDVSSEMNLVQHRSALEYITAHLRVGKYGLSDSDEKMPQTRVPYVTHFNSQRTLAYLLGLRSGLLQLGIPQQPAEVHCKALLNSAIMSGGLQVLQPANPFDEEKGEARSSASTAGSTPTESSNQIPIQEMPQVNCWPLSRINQRVDSLLTGLGESRLTDPLVSAWIAVSERYCKENNLIWHQDYPPEHPIQEFERLLTAVLFRHQSLGPLVLAVVDCELSGVTLAGKPPKPMAEIIKMVNQTKWALIRTRQQLNRSYKEVCAPILDKCRFLLYEVRPAVSSEQSALHRLCILHKRPRFRSVVHRIINEMRSAKKQLECAKPEDILNVTIQSQHTAIKITPEVEKGSCENLDTLTAENRNVSNENLDVVEDLRSEKKTSNDEAKTPTNENNSNFMRRKEDCESAEQFISNVIAKLSEKSIQNAKANPASENVASQIVEFVTQDVCDVETLRRAMFCQVQRYQVRKQGLEMFSEILKHTELLDAVQYNMLNGYLGLFLNKTEQVFFGNVLDDVNLITAYQKADLILTHAKIMEWAIGEIQKFVSQEQIYGKQKHHGEKDNSNLGTYVFLKKLSRARFLLSVFGIMAKDLGANELSYLINSGVLGCILGLLRQMGGDVTTIRGGSELSVVYEDTILKQKTSRANLTGPEMAKLMKIGTRIVRGADWKWGDQDGPTPGEGRIISELGEDGWVRVEWDTGATNSYRMGKEGQYDLRLADSLSNIVSPESDSEKEDLLNEIILSGDSHPTKLLRHSCLKMLQIFSVGVGQHGDRMQKSAVFGLAAMFRAVLSTKTGFQNLGFEHWTTLGFLRAISSSKELTQYLTSEPWLDLHIDILDSPNDRETDIYRKIQSLRLLQATLVNWTTANQDRMMPLIEKLFSCLGRMIVLCSNDSSLIQNPSDLKSRVLVSSSYSGTIAEEVILLMRRLHTVPAWNGTINEFLSEKLCMAADLFTQDNSEEDIDEEKTHIVGALSLIGGYDPRPRLGSHVNMEGSLGTITRFTSKGKAVISLHVSGDVKKLSLSSVKDSLEVISFNFSRLPANEMLVNSWAMLVYGPGERRYTASGKIDISLLRSQQIQLASLCATNVLFKHQCTLRKILKQRTCGLSRCSSDDSLSDEGNDQNSSGDPLEVEEKPEDELLIQNILMRATQPSPVKACYSYNELYLAALSISQMLASNLHAQMTGSSVLRNFPPPVQTTLIHGVPLYNDTAGEESSVKRNPPSALVQQIMEMGLSRRAIEFAISQLTAKSDTPPTADQVVLWLFEHDSATSGAGTEGAASIDYLAVNNESDTESAVSDTQDWSSTTQDAPARYALREDFKTADQYAIYVRGNVSPGMTVRCIRDFEEIRVGDIGTVLKVDTEGLHDLNVQVDWMMHGSTYWMCFLHLELMAPAPPKETPTPAQGTPSTPQQITIGTNVSLKRSISVSFARTKSKVLTKGTVGTVWAVNGREVSVEFPGNFQWTGLVTDVEISQTEPNQNIFIGGNEDELTDDWSKCIKALTVSSNESTAKHLLDKSTNCWQSLGPQGGKHWIRLEMHDKMLIHSLSITVSSADHSHMPCLVVVRVGDTVASLKDLSWVSVKTTDTVVPLLTGVKQYYAFVEIVIKQCRNNGIQCKVHSIQIIGQKQQTDLDLMLLNASFLASEYDIANSDNSSNSYISPPEDKNCRDQFQCKALVWGLNDKEQLGGLKGSKVKVPTFSPALSQLNPIHISGGSKSLFVVSQDGKVYACGEGTNGRLGLGHNCNVSTPRQIPVLSQYVVKKVAVHSGGKHALALTLDGKVFSFGEGEDGKLGHGNRMTLDKPKLIEALRSKRIRDVACGSSHSAAITSSGELYSWGLGEYGRLGHGDNSTQLKPKLVTALLGHRVVQVACGSRDAQTLALTEDGLVFSWGDGDFGKLGRGGSEGCSLPQQIERLNGVGVIQIECGAQFSLALTTNGEVWTWGKGDYFRLGHGSDQHVRKPTPIQGLRGKKVIHVAVGALHCLAVTETGQVFAWGDNDHGQQGSGNTTVNKKPYSVVGLEGVFVNRVACGSSHSVAWCLPQSPAEEDKKEPIAFGVNKDPLGSNGLGIYDSETQLSNSTTSKSQSRKSLSEIVLSIESLGARQMAFNYILNSMSILQARQAIIAALTSHSQTTLVNTEKSLMESCEEASKEIVESPPVQATIQESIIEQDTIAHGGGEAPAELTTAPDVSPDNDLVLANVNLQSGPLSAFQTLTGSMSQSGSISSCNATQKHSKMSASAMSVMAATMTHQDEMVHETNTLELDDITCLFGEPEAKSLVELLKLSVAGRCGSANTSETIASTLITLGANSPVIGSMLLETCITELEDLCTSRHCLGKIPKPIVQETCHPYIDDVTLVGHVKIPGAESLRIEFDSQCSTEKRNDPLVIMDGFCRVVATRSGREYAQWAPEIRIPGDEMRWKFISDSSVNGWGWRFWVHAIMPSSFLQELCSDRAVLSQPSMDLVMALLDSRLCVQISGVFLRLTAALASCAQLSTLTCVQRIWALRKLHDVLTGKSAPKCHDVAISGILMPLIPGLLRQYEYEEPQVRGGIHLMHSEYFKTLAELACDMQLDCCLPQGDSHKWSWFRRYCTAVRVAQALIRRTTLPQHFCLEIRKKLAEMNPNPPSGASTSLLSVSSASSLSGSVNIQYIDSVSPTPPPLEIEKSLSMAEQHLHEDHGVFKPQHDSQLLQWLNRRPEDWALSWGGASTIYGWGHNHRGQLGGLEGGRIKAPTPCEALSLLRPVQLAGGEQTLYAVTADGKLFATGYGAGGRLGIGGSESVSTPTLVESLQHVFVKKVAVNSGGKHCLALTSDGEVYSWGEGEDGKLGHGNRLSYDRPKLIEALSGVGVVDIACGSAHSACITSQGLVLTWGKGRYGRLGLGDSEDQTRPKMVEALLGYRAIDIACGSGDAQTLCISDDDNVWSWGDGDYGKLGRGGSDGCKVPTKIESLAGLGVIKVECGSQFSVALTRSGAVYTWGKGDYHRLGHGSVDHVRRPKKIATLQGKKIISIATGSLHCVACSDQGEVFTWGDNDEGQLGDGTVSAIPRPRLVTALQGKHIVKVTCGSAHTLALSTSQLNEGCRPPPLPPLEYDLCRDLPPDALHARLVLLHHFSELICPCLAMLPISGELSLSSLKDLLVYSIKEAAFRKVIQTTMVRDKQHGPVIELNRIQVKRSRMKCGGGLAGVDGMKSVFGQMVHKLPLLTQEALSLPHRVWKVKFVGESVDDCGGGYSESIAEMCDELQNGSVPLLIQTPNGRGEAGANRDCFLLDPTLTTVLQMNMFRFLGVLMGIAVRTGSPLSLNLAEPVWRQLSGEILRPADLTEIDRDYVAGLLCIRDMDDDPKVFDTLELPFATPSAKGHEISLSTRYIKITPQNRHEYIKLALNYRLHEFDEQVKAVRDGMSKVIPVPLLSLFSAAELQAMVCGSPDIPLGLLKSVASYKGVEPTSNLVTWFWEVMEEFSNQERSLFLRFVWGRTRLPRTIADFRGRDFVLQVLDKYNPPDHFLPESYTCFFLLKMPRYTCKAVLQEKLKYAIHFCKSIDSDEYARVAIGEPTETTGSEDSDIESVASHNFFN</sequence>
<dbReference type="FunFam" id="3.30.2160.10:FF:000010">
    <property type="entry name" value="E3 ubiquitin-protein ligase HERC2 isoform X2"/>
    <property type="match status" value="1"/>
</dbReference>
<dbReference type="PROSITE" id="PS50012">
    <property type="entry name" value="RCC1_3"/>
    <property type="match status" value="14"/>
</dbReference>
<dbReference type="Pfam" id="PF11515">
    <property type="entry name" value="Cul7"/>
    <property type="match status" value="1"/>
</dbReference>
<reference evidence="17" key="1">
    <citation type="submission" date="2019-10" db="EMBL/GenBank/DDBJ databases">
        <title>Short sand fly seasons in Tbilisi, Georgia, hinder development of host immunity to saliva of the visceral leishmaniasis vector Phlebotomus kandelakii.</title>
        <authorList>
            <person name="Oliveira F."/>
            <person name="Giorgobiani E."/>
            <person name="Guimaraes-Costa A.B."/>
            <person name="Abdeladhim M."/>
            <person name="Oristian J."/>
            <person name="Tskhvaradze L."/>
            <person name="Tsertsvadze N."/>
            <person name="Zakalashvili M."/>
            <person name="Valenzuela J.G."/>
            <person name="Kamhawi S."/>
        </authorList>
    </citation>
    <scope>NUCLEOTIDE SEQUENCE</scope>
    <source>
        <strain evidence="17">Wild-capture in Tbilisi</strain>
        <tissue evidence="17">Salivary glands</tissue>
    </source>
</reference>
<dbReference type="InterPro" id="IPR008979">
    <property type="entry name" value="Galactose-bd-like_sf"/>
</dbReference>
<dbReference type="GO" id="GO:0005737">
    <property type="term" value="C:cytoplasm"/>
    <property type="evidence" value="ECO:0007669"/>
    <property type="project" value="UniProtKB-SubCell"/>
</dbReference>
<organism evidence="17">
    <name type="scientific">Phlebotomus kandelakii</name>
    <dbReference type="NCBI Taxonomy" id="1109342"/>
    <lineage>
        <taxon>Eukaryota</taxon>
        <taxon>Metazoa</taxon>
        <taxon>Ecdysozoa</taxon>
        <taxon>Arthropoda</taxon>
        <taxon>Hexapoda</taxon>
        <taxon>Insecta</taxon>
        <taxon>Pterygota</taxon>
        <taxon>Neoptera</taxon>
        <taxon>Endopterygota</taxon>
        <taxon>Diptera</taxon>
        <taxon>Nematocera</taxon>
        <taxon>Psychodoidea</taxon>
        <taxon>Psychodidae</taxon>
        <taxon>Phlebotomus</taxon>
        <taxon>Larroussius</taxon>
    </lineage>
</organism>
<dbReference type="InterPro" id="IPR014722">
    <property type="entry name" value="Rib_uL2_dom2"/>
</dbReference>
<keyword evidence="5" id="KW-0963">Cytoplasm</keyword>
<dbReference type="SMART" id="SM01117">
    <property type="entry name" value="Cyt-b5"/>
    <property type="match status" value="1"/>
</dbReference>
<dbReference type="Gene3D" id="2.60.120.260">
    <property type="entry name" value="Galactose-binding domain-like"/>
    <property type="match status" value="1"/>
</dbReference>
<dbReference type="PROSITE" id="PS51284">
    <property type="entry name" value="DOC"/>
    <property type="match status" value="1"/>
</dbReference>
<feature type="repeat" description="RCC1" evidence="11">
    <location>
        <begin position="3192"/>
        <end position="3245"/>
    </location>
</feature>
<dbReference type="InterPro" id="IPR021097">
    <property type="entry name" value="CPH_domain"/>
</dbReference>
<dbReference type="InterPro" id="IPR000569">
    <property type="entry name" value="HECT_dom"/>
</dbReference>
<comment type="pathway">
    <text evidence="3">Protein modification; protein ubiquitination.</text>
</comment>
<feature type="repeat" description="RCC1" evidence="11">
    <location>
        <begin position="3456"/>
        <end position="3507"/>
    </location>
</feature>
<dbReference type="SUPFAM" id="SSF55856">
    <property type="entry name" value="Cytochrome b5-like heme/steroid binding domain"/>
    <property type="match status" value="1"/>
</dbReference>
<dbReference type="Pfam" id="PF00415">
    <property type="entry name" value="RCC1"/>
    <property type="match status" value="3"/>
</dbReference>
<dbReference type="InterPro" id="IPR037252">
    <property type="entry name" value="Mib_Herc2_sf"/>
</dbReference>
<dbReference type="InterPro" id="IPR051625">
    <property type="entry name" value="Signaling_Regulatory_Domain"/>
</dbReference>
<evidence type="ECO:0000259" key="14">
    <source>
        <dbReference type="PROSITE" id="PS50255"/>
    </source>
</evidence>
<evidence type="ECO:0000256" key="4">
    <source>
        <dbReference type="ARBA" id="ARBA00012485"/>
    </source>
</evidence>
<feature type="repeat" description="RCC1" evidence="11">
    <location>
        <begin position="2160"/>
        <end position="2213"/>
    </location>
</feature>
<dbReference type="Gene3D" id="2.30.30.30">
    <property type="match status" value="1"/>
</dbReference>
<dbReference type="SMART" id="SM01337">
    <property type="entry name" value="APC10"/>
    <property type="match status" value="1"/>
</dbReference>
<feature type="region of interest" description="Disordered" evidence="12">
    <location>
        <begin position="816"/>
        <end position="840"/>
    </location>
</feature>
<dbReference type="PANTHER" id="PTHR22872">
    <property type="entry name" value="BTK-BINDING PROTEIN-RELATED"/>
    <property type="match status" value="1"/>
</dbReference>
<dbReference type="Pfam" id="PF06701">
    <property type="entry name" value="MIB_HERC2"/>
    <property type="match status" value="1"/>
</dbReference>
<keyword evidence="8" id="KW-0677">Repeat</keyword>
<feature type="repeat" description="RCC1" evidence="11">
    <location>
        <begin position="3298"/>
        <end position="3349"/>
    </location>
</feature>
<protein>
    <recommendedName>
        <fullName evidence="4">HECT-type E3 ubiquitin transferase</fullName>
        <ecNumber evidence="4">2.3.2.26</ecNumber>
    </recommendedName>
</protein>
<feature type="domain" description="Cytochrome b5 heme-binding" evidence="14">
    <location>
        <begin position="397"/>
        <end position="473"/>
    </location>
</feature>
<proteinExistence type="predicted"/>
<dbReference type="InterPro" id="IPR004939">
    <property type="entry name" value="APC_su10/DOC_dom"/>
</dbReference>
<dbReference type="CDD" id="cd00078">
    <property type="entry name" value="HECTc"/>
    <property type="match status" value="1"/>
</dbReference>
<dbReference type="Gene3D" id="3.30.2160.10">
    <property type="entry name" value="Hect, E3 ligase catalytic domain"/>
    <property type="match status" value="1"/>
</dbReference>
<feature type="repeat" description="RCC1" evidence="11">
    <location>
        <begin position="2266"/>
        <end position="2317"/>
    </location>
</feature>
<dbReference type="Pfam" id="PF00173">
    <property type="entry name" value="Cyt-b5"/>
    <property type="match status" value="1"/>
</dbReference>
<dbReference type="InterPro" id="IPR035983">
    <property type="entry name" value="Hect_E3_ubiquitin_ligase"/>
</dbReference>
<feature type="compositionally biased region" description="Polar residues" evidence="12">
    <location>
        <begin position="553"/>
        <end position="570"/>
    </location>
</feature>
<dbReference type="SUPFAM" id="SSF159034">
    <property type="entry name" value="Mib/herc2 domain-like"/>
    <property type="match status" value="1"/>
</dbReference>
<evidence type="ECO:0000259" key="15">
    <source>
        <dbReference type="PROSITE" id="PS51284"/>
    </source>
</evidence>
<evidence type="ECO:0000259" key="13">
    <source>
        <dbReference type="PROSITE" id="PS50237"/>
    </source>
</evidence>
<dbReference type="SUPFAM" id="SSF50985">
    <property type="entry name" value="RCC1/BLIP-II"/>
    <property type="match status" value="2"/>
</dbReference>
<evidence type="ECO:0000256" key="5">
    <source>
        <dbReference type="ARBA" id="ARBA00022490"/>
    </source>
</evidence>
<dbReference type="PRINTS" id="PR00633">
    <property type="entry name" value="RCCNDNSATION"/>
</dbReference>
<feature type="repeat" description="RCC1" evidence="11">
    <location>
        <begin position="3140"/>
        <end position="3191"/>
    </location>
</feature>
<feature type="region of interest" description="Disordered" evidence="12">
    <location>
        <begin position="545"/>
        <end position="570"/>
    </location>
</feature>
<dbReference type="PROSITE" id="PS50255">
    <property type="entry name" value="CYTOCHROME_B5_2"/>
    <property type="match status" value="1"/>
</dbReference>
<dbReference type="PROSITE" id="PS50237">
    <property type="entry name" value="HECT"/>
    <property type="match status" value="1"/>
</dbReference>
<dbReference type="Pfam" id="PF25390">
    <property type="entry name" value="WD40_RLD"/>
    <property type="match status" value="2"/>
</dbReference>
<keyword evidence="9 10" id="KW-0833">Ubl conjugation pathway</keyword>
<feature type="repeat" description="RCC1" evidence="11">
    <location>
        <begin position="3352"/>
        <end position="3403"/>
    </location>
</feature>
<dbReference type="PROSITE" id="PS00626">
    <property type="entry name" value="RCC1_2"/>
    <property type="match status" value="1"/>
</dbReference>
<accession>A0A6B2EBN7</accession>
<dbReference type="Gene3D" id="2.30.30.40">
    <property type="entry name" value="SH3 Domains"/>
    <property type="match status" value="1"/>
</dbReference>
<feature type="repeat" description="RCC1" evidence="11">
    <location>
        <begin position="2424"/>
        <end position="2475"/>
    </location>
</feature>
<dbReference type="SUPFAM" id="SSF63748">
    <property type="entry name" value="Tudor/PWWP/MBT"/>
    <property type="match status" value="1"/>
</dbReference>
<dbReference type="FunFam" id="2.130.10.30:FF:000003">
    <property type="entry name" value="E3 ubiquitin-protein ligase HERC2 isoform X1"/>
    <property type="match status" value="1"/>
</dbReference>
<feature type="repeat" description="RCC1" evidence="11">
    <location>
        <begin position="3404"/>
        <end position="3455"/>
    </location>
</feature>
<dbReference type="FunFam" id="3.30.2410.10:FF:000006">
    <property type="entry name" value="probable E3 ubiquitin-protein ligase HERC1 isoform X2"/>
    <property type="match status" value="1"/>
</dbReference>
<feature type="domain" description="HECT" evidence="13">
    <location>
        <begin position="3638"/>
        <end position="3980"/>
    </location>
</feature>
<keyword evidence="6" id="KW-0597">Phosphoprotein</keyword>
<dbReference type="EMBL" id="GIFK01002023">
    <property type="protein sequence ID" value="NBJ59726.1"/>
    <property type="molecule type" value="Transcribed_RNA"/>
</dbReference>
<dbReference type="SUPFAM" id="SSF49785">
    <property type="entry name" value="Galactose-binding domain-like"/>
    <property type="match status" value="1"/>
</dbReference>
<dbReference type="SUPFAM" id="SSF56204">
    <property type="entry name" value="Hect, E3 ligase catalytic domain"/>
    <property type="match status" value="1"/>
</dbReference>
<feature type="repeat" description="RCC1" evidence="11">
    <location>
        <begin position="3246"/>
        <end position="3297"/>
    </location>
</feature>
<evidence type="ECO:0000256" key="8">
    <source>
        <dbReference type="ARBA" id="ARBA00022737"/>
    </source>
</evidence>
<dbReference type="UniPathway" id="UPA00143"/>
<evidence type="ECO:0000256" key="1">
    <source>
        <dbReference type="ARBA" id="ARBA00000885"/>
    </source>
</evidence>
<feature type="region of interest" description="Disordered" evidence="12">
    <location>
        <begin position="1545"/>
        <end position="1571"/>
    </location>
</feature>
<evidence type="ECO:0000256" key="3">
    <source>
        <dbReference type="ARBA" id="ARBA00004906"/>
    </source>
</evidence>
<evidence type="ECO:0000256" key="9">
    <source>
        <dbReference type="ARBA" id="ARBA00022786"/>
    </source>
</evidence>
<feature type="repeat" description="RCC1" evidence="11">
    <location>
        <begin position="2320"/>
        <end position="2371"/>
    </location>
</feature>
<dbReference type="EC" id="2.3.2.26" evidence="4"/>
<evidence type="ECO:0000256" key="6">
    <source>
        <dbReference type="ARBA" id="ARBA00022553"/>
    </source>
</evidence>
<comment type="catalytic activity">
    <reaction evidence="1">
        <text>S-ubiquitinyl-[E2 ubiquitin-conjugating enzyme]-L-cysteine + [acceptor protein]-L-lysine = [E2 ubiquitin-conjugating enzyme]-L-cysteine + N(6)-ubiquitinyl-[acceptor protein]-L-lysine.</text>
        <dbReference type="EC" id="2.3.2.26"/>
    </reaction>
</comment>
<dbReference type="FunFam" id="2.130.10.30:FF:000004">
    <property type="entry name" value="E3 ubiquitin-protein ligase HERC2 isoform X2"/>
    <property type="match status" value="1"/>
</dbReference>
<dbReference type="CDD" id="cd08664">
    <property type="entry name" value="APC10-HERC2"/>
    <property type="match status" value="1"/>
</dbReference>
<dbReference type="Gene3D" id="2.130.10.30">
    <property type="entry name" value="Regulator of chromosome condensation 1/beta-lactamase-inhibitor protein II"/>
    <property type="match status" value="2"/>
</dbReference>
<feature type="compositionally biased region" description="Polar residues" evidence="12">
    <location>
        <begin position="828"/>
        <end position="837"/>
    </location>
</feature>
<dbReference type="GO" id="GO:0061630">
    <property type="term" value="F:ubiquitin protein ligase activity"/>
    <property type="evidence" value="ECO:0007669"/>
    <property type="project" value="UniProtKB-EC"/>
</dbReference>
<feature type="active site" description="Glycyl thioester intermediate" evidence="10">
    <location>
        <position position="3943"/>
    </location>
</feature>
<dbReference type="InterPro" id="IPR000408">
    <property type="entry name" value="Reg_chr_condens"/>
</dbReference>
<keyword evidence="7" id="KW-0808">Transferase</keyword>
<dbReference type="GO" id="GO:0016567">
    <property type="term" value="P:protein ubiquitination"/>
    <property type="evidence" value="ECO:0007669"/>
    <property type="project" value="UniProtKB-UniPathway"/>
</dbReference>
<dbReference type="GO" id="GO:0046872">
    <property type="term" value="F:metal ion binding"/>
    <property type="evidence" value="ECO:0007669"/>
    <property type="project" value="InterPro"/>
</dbReference>
<dbReference type="InterPro" id="IPR037976">
    <property type="entry name" value="HERC2_APC10"/>
</dbReference>